<keyword evidence="2" id="KW-0560">Oxidoreductase</keyword>
<dbReference type="PANTHER" id="PTHR43976">
    <property type="entry name" value="SHORT CHAIN DEHYDROGENASE"/>
    <property type="match status" value="1"/>
</dbReference>
<comment type="similarity">
    <text evidence="1 3">Belongs to the short-chain dehydrogenases/reductases (SDR) family.</text>
</comment>
<protein>
    <submittedName>
        <fullName evidence="4">Short-chain dehydrogenase/reductase</fullName>
    </submittedName>
</protein>
<dbReference type="InterPro" id="IPR002347">
    <property type="entry name" value="SDR_fam"/>
</dbReference>
<organism evidence="4 5">
    <name type="scientific">Pandoraea iniqua</name>
    <dbReference type="NCBI Taxonomy" id="2508288"/>
    <lineage>
        <taxon>Bacteria</taxon>
        <taxon>Pseudomonadati</taxon>
        <taxon>Pseudomonadota</taxon>
        <taxon>Betaproteobacteria</taxon>
        <taxon>Burkholderiales</taxon>
        <taxon>Burkholderiaceae</taxon>
        <taxon>Pandoraea</taxon>
    </lineage>
</organism>
<dbReference type="RefSeq" id="WP_150683034.1">
    <property type="nucleotide sequence ID" value="NZ_CABPSI010000001.1"/>
</dbReference>
<evidence type="ECO:0000313" key="4">
    <source>
        <dbReference type="EMBL" id="VVD77037.1"/>
    </source>
</evidence>
<dbReference type="InterPro" id="IPR051911">
    <property type="entry name" value="SDR_oxidoreductase"/>
</dbReference>
<reference evidence="4 5" key="1">
    <citation type="submission" date="2019-08" db="EMBL/GenBank/DDBJ databases">
        <authorList>
            <person name="Peeters C."/>
        </authorList>
    </citation>
    <scope>NUCLEOTIDE SEQUENCE [LARGE SCALE GENOMIC DNA]</scope>
    <source>
        <strain evidence="4 5">LMG 31115</strain>
    </source>
</reference>
<dbReference type="GO" id="GO:0016491">
    <property type="term" value="F:oxidoreductase activity"/>
    <property type="evidence" value="ECO:0007669"/>
    <property type="project" value="UniProtKB-KW"/>
</dbReference>
<evidence type="ECO:0000313" key="5">
    <source>
        <dbReference type="Proteomes" id="UP000333828"/>
    </source>
</evidence>
<keyword evidence="5" id="KW-1185">Reference proteome</keyword>
<name>A0A5E4SMQ0_9BURK</name>
<dbReference type="Pfam" id="PF00106">
    <property type="entry name" value="adh_short"/>
    <property type="match status" value="1"/>
</dbReference>
<dbReference type="InterPro" id="IPR036291">
    <property type="entry name" value="NAD(P)-bd_dom_sf"/>
</dbReference>
<dbReference type="EMBL" id="CABPSI010000001">
    <property type="protein sequence ID" value="VVD77037.1"/>
    <property type="molecule type" value="Genomic_DNA"/>
</dbReference>
<evidence type="ECO:0000256" key="2">
    <source>
        <dbReference type="ARBA" id="ARBA00023002"/>
    </source>
</evidence>
<sequence length="288" mass="30705">MSKVWLITGAARGLGRSILEAALEAGGNVLATARNPAQLADLKAQYSAYGDKLATFSLDVTNGAQASDAVAEAVRRFGRLDVLVNNAGYGHIEPFEYTADDDFRAQIETNFFGVVNLTRAAIPVMRSHGGGSIFQVSSAGGRISTPGLAAYQAAKWAVGGFSDVVGKEVAPFGIRLCTLEPGGMRTGWGHEARETLHDLPADYQPSMGEFKALIDAYVGHEVGDPQRIATLIAQLAARKHLPARLVLGSDAWQVIEAEEQARHASMQTWKPVTLAADFDSAAPVWPTE</sequence>
<dbReference type="PANTHER" id="PTHR43976:SF16">
    <property type="entry name" value="SHORT-CHAIN DEHYDROGENASE_REDUCTASE FAMILY PROTEIN"/>
    <property type="match status" value="1"/>
</dbReference>
<proteinExistence type="inferred from homology"/>
<evidence type="ECO:0000256" key="3">
    <source>
        <dbReference type="RuleBase" id="RU000363"/>
    </source>
</evidence>
<dbReference type="Gene3D" id="3.40.50.720">
    <property type="entry name" value="NAD(P)-binding Rossmann-like Domain"/>
    <property type="match status" value="1"/>
</dbReference>
<dbReference type="SUPFAM" id="SSF51735">
    <property type="entry name" value="NAD(P)-binding Rossmann-fold domains"/>
    <property type="match status" value="1"/>
</dbReference>
<dbReference type="Proteomes" id="UP000333828">
    <property type="component" value="Unassembled WGS sequence"/>
</dbReference>
<dbReference type="PRINTS" id="PR00080">
    <property type="entry name" value="SDRFAMILY"/>
</dbReference>
<evidence type="ECO:0000256" key="1">
    <source>
        <dbReference type="ARBA" id="ARBA00006484"/>
    </source>
</evidence>
<gene>
    <name evidence="4" type="ORF">PIN31115_00916</name>
</gene>
<dbReference type="CDD" id="cd05374">
    <property type="entry name" value="17beta-HSD-like_SDR_c"/>
    <property type="match status" value="1"/>
</dbReference>
<dbReference type="PRINTS" id="PR00081">
    <property type="entry name" value="GDHRDH"/>
</dbReference>
<dbReference type="AlphaFoldDB" id="A0A5E4SMQ0"/>
<accession>A0A5E4SMQ0</accession>